<dbReference type="PROSITE" id="PS50111">
    <property type="entry name" value="CHEMOTAXIS_TRANSDUC_2"/>
    <property type="match status" value="1"/>
</dbReference>
<evidence type="ECO:0000313" key="8">
    <source>
        <dbReference type="EMBL" id="QDV50603.1"/>
    </source>
</evidence>
<dbReference type="Gene3D" id="1.10.490.10">
    <property type="entry name" value="Globins"/>
    <property type="match status" value="1"/>
</dbReference>
<feature type="domain" description="Methyl-accepting transducer" evidence="6">
    <location>
        <begin position="713"/>
        <end position="949"/>
    </location>
</feature>
<dbReference type="GO" id="GO:0007165">
    <property type="term" value="P:signal transduction"/>
    <property type="evidence" value="ECO:0007669"/>
    <property type="project" value="UniProtKB-KW"/>
</dbReference>
<gene>
    <name evidence="8" type="primary">bdlA_2</name>
    <name evidence="8" type="ORF">Enr17x_26440</name>
</gene>
<evidence type="ECO:0000256" key="3">
    <source>
        <dbReference type="PROSITE-ProRule" id="PRU00284"/>
    </source>
</evidence>
<dbReference type="InterPro" id="IPR004089">
    <property type="entry name" value="MCPsignal_dom"/>
</dbReference>
<keyword evidence="1 3" id="KW-0807">Transducer</keyword>
<evidence type="ECO:0000259" key="7">
    <source>
        <dbReference type="PROSITE" id="PS50113"/>
    </source>
</evidence>
<feature type="compositionally biased region" description="Low complexity" evidence="4">
    <location>
        <begin position="143"/>
        <end position="154"/>
    </location>
</feature>
<proteinExistence type="inferred from homology"/>
<evidence type="ECO:0000313" key="9">
    <source>
        <dbReference type="Proteomes" id="UP000318313"/>
    </source>
</evidence>
<feature type="domain" description="PAC" evidence="7">
    <location>
        <begin position="409"/>
        <end position="461"/>
    </location>
</feature>
<dbReference type="GO" id="GO:0016020">
    <property type="term" value="C:membrane"/>
    <property type="evidence" value="ECO:0007669"/>
    <property type="project" value="InterPro"/>
</dbReference>
<dbReference type="InterPro" id="IPR000700">
    <property type="entry name" value="PAS-assoc_C"/>
</dbReference>
<accession>A0A518IBY1</accession>
<dbReference type="AlphaFoldDB" id="A0A518IBY1"/>
<dbReference type="Proteomes" id="UP000318313">
    <property type="component" value="Chromosome"/>
</dbReference>
<organism evidence="8 9">
    <name type="scientific">Gimesia fumaroli</name>
    <dbReference type="NCBI Taxonomy" id="2527976"/>
    <lineage>
        <taxon>Bacteria</taxon>
        <taxon>Pseudomonadati</taxon>
        <taxon>Planctomycetota</taxon>
        <taxon>Planctomycetia</taxon>
        <taxon>Planctomycetales</taxon>
        <taxon>Planctomycetaceae</taxon>
        <taxon>Gimesia</taxon>
    </lineage>
</organism>
<dbReference type="NCBIfam" id="TIGR00229">
    <property type="entry name" value="sensory_box"/>
    <property type="match status" value="1"/>
</dbReference>
<dbReference type="CDD" id="cd12131">
    <property type="entry name" value="HGbI-like"/>
    <property type="match status" value="1"/>
</dbReference>
<evidence type="ECO:0000259" key="5">
    <source>
        <dbReference type="PROSITE" id="PS01033"/>
    </source>
</evidence>
<protein>
    <submittedName>
        <fullName evidence="8">Biofilm dispersion protein BdlA</fullName>
    </submittedName>
</protein>
<dbReference type="InterPro" id="IPR009050">
    <property type="entry name" value="Globin-like_sf"/>
</dbReference>
<evidence type="ECO:0000259" key="6">
    <source>
        <dbReference type="PROSITE" id="PS50111"/>
    </source>
</evidence>
<dbReference type="SUPFAM" id="SSF46458">
    <property type="entry name" value="Globin-like"/>
    <property type="match status" value="1"/>
</dbReference>
<dbReference type="GO" id="GO:0019825">
    <property type="term" value="F:oxygen binding"/>
    <property type="evidence" value="ECO:0007669"/>
    <property type="project" value="InterPro"/>
</dbReference>
<dbReference type="InterPro" id="IPR000971">
    <property type="entry name" value="Globin"/>
</dbReference>
<dbReference type="GO" id="GO:0004888">
    <property type="term" value="F:transmembrane signaling receptor activity"/>
    <property type="evidence" value="ECO:0007669"/>
    <property type="project" value="InterPro"/>
</dbReference>
<evidence type="ECO:0000256" key="4">
    <source>
        <dbReference type="SAM" id="MobiDB-lite"/>
    </source>
</evidence>
<comment type="similarity">
    <text evidence="2">Belongs to the methyl-accepting chemotaxis (MCP) protein family.</text>
</comment>
<dbReference type="Pfam" id="PF00042">
    <property type="entry name" value="Globin"/>
    <property type="match status" value="1"/>
</dbReference>
<evidence type="ECO:0000256" key="2">
    <source>
        <dbReference type="ARBA" id="ARBA00029447"/>
    </source>
</evidence>
<dbReference type="Gene3D" id="3.30.450.20">
    <property type="entry name" value="PAS domain"/>
    <property type="match status" value="4"/>
</dbReference>
<dbReference type="CDD" id="cd11386">
    <property type="entry name" value="MCP_signal"/>
    <property type="match status" value="1"/>
</dbReference>
<feature type="domain" description="Globin" evidence="5">
    <location>
        <begin position="1"/>
        <end position="134"/>
    </location>
</feature>
<evidence type="ECO:0000256" key="1">
    <source>
        <dbReference type="ARBA" id="ARBA00023224"/>
    </source>
</evidence>
<dbReference type="GO" id="GO:0006935">
    <property type="term" value="P:chemotaxis"/>
    <property type="evidence" value="ECO:0007669"/>
    <property type="project" value="InterPro"/>
</dbReference>
<dbReference type="SUPFAM" id="SSF58104">
    <property type="entry name" value="Methyl-accepting chemotaxis protein (MCP) signaling domain"/>
    <property type="match status" value="1"/>
</dbReference>
<dbReference type="SUPFAM" id="SSF55785">
    <property type="entry name" value="PYP-like sensor domain (PAS domain)"/>
    <property type="match status" value="3"/>
</dbReference>
<dbReference type="SMART" id="SM00283">
    <property type="entry name" value="MA"/>
    <property type="match status" value="1"/>
</dbReference>
<feature type="compositionally biased region" description="Polar residues" evidence="4">
    <location>
        <begin position="173"/>
        <end position="209"/>
    </location>
</feature>
<dbReference type="Pfam" id="PF00015">
    <property type="entry name" value="MCPsignal"/>
    <property type="match status" value="1"/>
</dbReference>
<dbReference type="PROSITE" id="PS01033">
    <property type="entry name" value="GLOBIN"/>
    <property type="match status" value="1"/>
</dbReference>
<dbReference type="Pfam" id="PF08448">
    <property type="entry name" value="PAS_4"/>
    <property type="match status" value="1"/>
</dbReference>
<name>A0A518IBY1_9PLAN</name>
<dbReference type="CDD" id="cd00130">
    <property type="entry name" value="PAS"/>
    <property type="match status" value="1"/>
</dbReference>
<dbReference type="InterPro" id="IPR000014">
    <property type="entry name" value="PAS"/>
</dbReference>
<dbReference type="Gene3D" id="1.10.287.950">
    <property type="entry name" value="Methyl-accepting chemotaxis protein"/>
    <property type="match status" value="1"/>
</dbReference>
<dbReference type="Pfam" id="PF13188">
    <property type="entry name" value="PAS_8"/>
    <property type="match status" value="1"/>
</dbReference>
<dbReference type="InterPro" id="IPR013655">
    <property type="entry name" value="PAS_fold_3"/>
</dbReference>
<dbReference type="PRINTS" id="PR00260">
    <property type="entry name" value="CHEMTRNSDUCR"/>
</dbReference>
<dbReference type="GO" id="GO:0020037">
    <property type="term" value="F:heme binding"/>
    <property type="evidence" value="ECO:0007669"/>
    <property type="project" value="InterPro"/>
</dbReference>
<dbReference type="InterPro" id="IPR013656">
    <property type="entry name" value="PAS_4"/>
</dbReference>
<dbReference type="EMBL" id="CP037452">
    <property type="protein sequence ID" value="QDV50603.1"/>
    <property type="molecule type" value="Genomic_DNA"/>
</dbReference>
<dbReference type="Pfam" id="PF08447">
    <property type="entry name" value="PAS_3"/>
    <property type="match status" value="1"/>
</dbReference>
<dbReference type="PROSITE" id="PS50113">
    <property type="entry name" value="PAC"/>
    <property type="match status" value="1"/>
</dbReference>
<dbReference type="InterPro" id="IPR035965">
    <property type="entry name" value="PAS-like_dom_sf"/>
</dbReference>
<dbReference type="PANTHER" id="PTHR32089">
    <property type="entry name" value="METHYL-ACCEPTING CHEMOTAXIS PROTEIN MCPB"/>
    <property type="match status" value="1"/>
</dbReference>
<sequence length="969" mass="106101">MDLNVTALRDSFELIAPRADQLAEQFYEKLFEDYPDILRYFTHTDFSEQRGKLIQSLVLVLKSLENPPALTKVLHQLGKQHGEMGIQDDDYPPVTSTLLSVLAEFAGDQWSEELEESWRQALETVASTMIEGAKDSSRAKQLQSAAVSGSQGASFEEVDSDAGISPVSEEQDNTQTEPSLRSEEQINNPKENSDMSIDSVQNTGQSAATEQSQNLEQFYGIVEYSPQATLFLDTEGTVTYLNRKGQELIQLLSGELGVRPQQLVGGSISQLYQQIPELQSELSGLAGEKTITAKLGERSVEIALSPAKSENGDVVGTVLVWEENTEQEKLEEENCDFGGQLGAISDSQAVIEFNMDGTIRTANQNFCVTLGYSLDEIQGKHHRIFVDPQYGNSNEYTEFWEKLNAGQNQVAEYKRFGKGGKEVWISASYNPIKNRDGKLFKVVKYATDITAKKIAEQEMARVQNMMENIPVNVMMANKDLEITYVNPASKKQLGALQQFLPIKVENLLGQNIDIFHKNPAYQRGILSDPSNLPSRAVINVGPEKLDLLVSPVEDGDGNYIGPMVTWEVITEKLRLENEMVRIQNMMENIPINVLLANRDFEMVYMNPASYKQLKEIEHLLPMPVDKLIGQSIDIFHKNPEMQRKMLSDPSNLPHRAKIKVGDQTLDLEATAIFDRDKNYIGPMVCWSVITDQVKLADDFESEIQGIVSVVTSSATEMQASSKSLSDMSDETARQSQVVAAASEEATRNVETVSSAAEELSASISEIARHVQEQSHMTSQAVGEADRTNDTIKELGDASSEIGQVVKVITSIAQQTNLLALNATIEAARAGEAGKGFAVVANEVKELARQTARATEEISEKIGAIQGSTNIAVSAIGSIGESIRKINEISTTIASAVEEQTAATNEISRNVAEAARGTAEVTNNISGVSQAATDSGTAANDMLAAAQGLTQESVKLDEAAASFLTRMRAI</sequence>
<dbReference type="InterPro" id="IPR004090">
    <property type="entry name" value="Chemotax_Me-accpt_rcpt"/>
</dbReference>
<dbReference type="InterPro" id="IPR012292">
    <property type="entry name" value="Globin/Proto"/>
</dbReference>
<dbReference type="KEGG" id="gfm:Enr17x_26440"/>
<reference evidence="8 9" key="1">
    <citation type="submission" date="2019-03" db="EMBL/GenBank/DDBJ databases">
        <title>Deep-cultivation of Planctomycetes and their phenomic and genomic characterization uncovers novel biology.</title>
        <authorList>
            <person name="Wiegand S."/>
            <person name="Jogler M."/>
            <person name="Boedeker C."/>
            <person name="Pinto D."/>
            <person name="Vollmers J."/>
            <person name="Rivas-Marin E."/>
            <person name="Kohn T."/>
            <person name="Peeters S.H."/>
            <person name="Heuer A."/>
            <person name="Rast P."/>
            <person name="Oberbeckmann S."/>
            <person name="Bunk B."/>
            <person name="Jeske O."/>
            <person name="Meyerdierks A."/>
            <person name="Storesund J.E."/>
            <person name="Kallscheuer N."/>
            <person name="Luecker S."/>
            <person name="Lage O.M."/>
            <person name="Pohl T."/>
            <person name="Merkel B.J."/>
            <person name="Hornburger P."/>
            <person name="Mueller R.-W."/>
            <person name="Bruemmer F."/>
            <person name="Labrenz M."/>
            <person name="Spormann A.M."/>
            <person name="Op den Camp H."/>
            <person name="Overmann J."/>
            <person name="Amann R."/>
            <person name="Jetten M.S.M."/>
            <person name="Mascher T."/>
            <person name="Medema M.H."/>
            <person name="Devos D.P."/>
            <person name="Kaster A.-K."/>
            <person name="Ovreas L."/>
            <person name="Rohde M."/>
            <person name="Galperin M.Y."/>
            <person name="Jogler C."/>
        </authorList>
    </citation>
    <scope>NUCLEOTIDE SEQUENCE [LARGE SCALE GENOMIC DNA]</scope>
    <source>
        <strain evidence="8 9">Enr17</strain>
    </source>
</reference>
<dbReference type="PANTHER" id="PTHR32089:SF112">
    <property type="entry name" value="LYSOZYME-LIKE PROTEIN-RELATED"/>
    <property type="match status" value="1"/>
</dbReference>
<keyword evidence="9" id="KW-1185">Reference proteome</keyword>
<dbReference type="SMART" id="SM00091">
    <property type="entry name" value="PAS"/>
    <property type="match status" value="3"/>
</dbReference>
<feature type="region of interest" description="Disordered" evidence="4">
    <location>
        <begin position="135"/>
        <end position="209"/>
    </location>
</feature>